<comment type="caution">
    <text evidence="1">The sequence shown here is derived from an EMBL/GenBank/DDBJ whole genome shotgun (WGS) entry which is preliminary data.</text>
</comment>
<evidence type="ECO:0000313" key="2">
    <source>
        <dbReference type="Proteomes" id="UP000255036"/>
    </source>
</evidence>
<dbReference type="AlphaFoldDB" id="A0A371ATJ2"/>
<sequence>MNEILKSIEKEIFQTARTVSVNGSTYVSFNDIRVIMHIYATDKDVGIKTRGDIIRESNESLAIYIESVISIVSDEDAINKEEILEYLNQVEEE</sequence>
<organism evidence="1 2">
    <name type="scientific">Anaerosacchariphilus polymeriproducens</name>
    <dbReference type="NCBI Taxonomy" id="1812858"/>
    <lineage>
        <taxon>Bacteria</taxon>
        <taxon>Bacillati</taxon>
        <taxon>Bacillota</taxon>
        <taxon>Clostridia</taxon>
        <taxon>Lachnospirales</taxon>
        <taxon>Lachnospiraceae</taxon>
        <taxon>Anaerosacchariphilus</taxon>
    </lineage>
</organism>
<protein>
    <submittedName>
        <fullName evidence="1">Uncharacterized protein</fullName>
    </submittedName>
</protein>
<dbReference type="Proteomes" id="UP000255036">
    <property type="component" value="Unassembled WGS sequence"/>
</dbReference>
<keyword evidence="2" id="KW-1185">Reference proteome</keyword>
<proteinExistence type="predicted"/>
<name>A0A371ATJ2_9FIRM</name>
<dbReference type="EMBL" id="QRCT01000040">
    <property type="protein sequence ID" value="RDU22862.1"/>
    <property type="molecule type" value="Genomic_DNA"/>
</dbReference>
<gene>
    <name evidence="1" type="ORF">DWV06_12525</name>
</gene>
<dbReference type="RefSeq" id="WP_115482540.1">
    <property type="nucleotide sequence ID" value="NZ_QRCT01000040.1"/>
</dbReference>
<evidence type="ECO:0000313" key="1">
    <source>
        <dbReference type="EMBL" id="RDU22862.1"/>
    </source>
</evidence>
<reference evidence="1 2" key="1">
    <citation type="submission" date="2018-07" db="EMBL/GenBank/DDBJ databases">
        <title>Anaerosacharophilus polymeroproducens gen. nov. sp. nov., an anaerobic bacterium isolated from salt field.</title>
        <authorList>
            <person name="Kim W."/>
            <person name="Yang S.-H."/>
            <person name="Oh J."/>
            <person name="Lee J.-H."/>
            <person name="Kwon K.K."/>
        </authorList>
    </citation>
    <scope>NUCLEOTIDE SEQUENCE [LARGE SCALE GENOMIC DNA]</scope>
    <source>
        <strain evidence="1 2">MCWD5</strain>
    </source>
</reference>
<accession>A0A371ATJ2</accession>